<dbReference type="EMBL" id="QDKL01000002">
    <property type="protein sequence ID" value="RZF21286.1"/>
    <property type="molecule type" value="Genomic_DNA"/>
</dbReference>
<name>A0ABY0IHF2_9BACT</name>
<dbReference type="Proteomes" id="UP000443582">
    <property type="component" value="Unassembled WGS sequence"/>
</dbReference>
<evidence type="ECO:0000313" key="3">
    <source>
        <dbReference type="EMBL" id="RZF21286.1"/>
    </source>
</evidence>
<comment type="caution">
    <text evidence="3">The sequence shown here is derived from an EMBL/GenBank/DDBJ whole genome shotgun (WGS) entry which is preliminary data.</text>
</comment>
<feature type="chain" id="PRO_5045620608" description="FecR protein domain-containing protein" evidence="2">
    <location>
        <begin position="26"/>
        <end position="437"/>
    </location>
</feature>
<protein>
    <recommendedName>
        <fullName evidence="5">FecR protein domain-containing protein</fullName>
    </recommendedName>
</protein>
<evidence type="ECO:0000256" key="2">
    <source>
        <dbReference type="SAM" id="SignalP"/>
    </source>
</evidence>
<evidence type="ECO:0000256" key="1">
    <source>
        <dbReference type="SAM" id="MobiDB-lite"/>
    </source>
</evidence>
<keyword evidence="2" id="KW-0732">Signal</keyword>
<dbReference type="RefSeq" id="WP_114706354.1">
    <property type="nucleotide sequence ID" value="NZ_QDKL01000002.1"/>
</dbReference>
<gene>
    <name evidence="3" type="ORF">DAY19_06270</name>
</gene>
<keyword evidence="4" id="KW-1185">Reference proteome</keyword>
<proteinExistence type="predicted"/>
<accession>A0ABY0IHF2</accession>
<evidence type="ECO:0008006" key="5">
    <source>
        <dbReference type="Google" id="ProtNLM"/>
    </source>
</evidence>
<reference evidence="4" key="1">
    <citation type="journal article" date="2019" name="Int. J. Syst. Evol. Microbiol.">
        <title>Halobacteriovorax valvorus sp. nov., a novel prokaryotic predator isolated from coastal seawater of China.</title>
        <authorList>
            <person name="Chen M.-X."/>
        </authorList>
    </citation>
    <scope>NUCLEOTIDE SEQUENCE [LARGE SCALE GENOMIC DNA]</scope>
    <source>
        <strain evidence="4">BL9</strain>
    </source>
</reference>
<organism evidence="3 4">
    <name type="scientific">Halobacteriovorax vibrionivorans</name>
    <dbReference type="NCBI Taxonomy" id="2152716"/>
    <lineage>
        <taxon>Bacteria</taxon>
        <taxon>Pseudomonadati</taxon>
        <taxon>Bdellovibrionota</taxon>
        <taxon>Bacteriovoracia</taxon>
        <taxon>Bacteriovoracales</taxon>
        <taxon>Halobacteriovoraceae</taxon>
        <taxon>Halobacteriovorax</taxon>
    </lineage>
</organism>
<feature type="signal peptide" evidence="2">
    <location>
        <begin position="1"/>
        <end position="25"/>
    </location>
</feature>
<feature type="region of interest" description="Disordered" evidence="1">
    <location>
        <begin position="298"/>
        <end position="399"/>
    </location>
</feature>
<sequence length="437" mass="49551">MRKSYRSIKRTSLLVLTLISSFVMAAPESSVERTPRAVVAKVQGNVFVTNGDKTKKVDAGSYLYDFDDIFTEVGAELVFRDYFDHEYHVSGSSYISVLNKIVELKSGYIWVKSMEETDDSFQLQTVNSTINYNNGEFIASYDPDNGKTQILSIKGTHTFNNNVYEFMKEKVGPGRFSFIKEDYENGAPRVPTPISSSAYQAVTSLFPAVKPMDERRIAAKAPTHKDNKIKQELYSKKAKRSTASVHLREEMRVSNKPGEIVVRRSTYDQTRRNIASVPVEENSRSEKLERIYREKMRKLASQAPAKKPVKKKFKPSYTKKSDVEVNIHRSNLRVPASDDSSTPDLPQMAPEIVPEKPAPVRKFRPAKPAPQAAPTPIKKSSSRNPASVPSPVRDDLKNDIFESSLRREYINQKKHNDAINSLINDLESYSQDYKQAY</sequence>
<evidence type="ECO:0000313" key="4">
    <source>
        <dbReference type="Proteomes" id="UP000443582"/>
    </source>
</evidence>